<dbReference type="PROSITE" id="PS00036">
    <property type="entry name" value="BZIP_BASIC"/>
    <property type="match status" value="1"/>
</dbReference>
<evidence type="ECO:0000259" key="9">
    <source>
        <dbReference type="PROSITE" id="PS50217"/>
    </source>
</evidence>
<dbReference type="PROSITE" id="PS50217">
    <property type="entry name" value="BZIP"/>
    <property type="match status" value="1"/>
</dbReference>
<dbReference type="Pfam" id="PF00170">
    <property type="entry name" value="bZIP_1"/>
    <property type="match status" value="1"/>
</dbReference>
<reference evidence="10 11" key="1">
    <citation type="journal article" date="2017" name="Nature">
        <title>The Apostasia genome and the evolution of orchids.</title>
        <authorList>
            <person name="Zhang G.Q."/>
            <person name="Liu K.W."/>
            <person name="Li Z."/>
            <person name="Lohaus R."/>
            <person name="Hsiao Y.Y."/>
            <person name="Niu S.C."/>
            <person name="Wang J.Y."/>
            <person name="Lin Y.C."/>
            <person name="Xu Q."/>
            <person name="Chen L.J."/>
            <person name="Yoshida K."/>
            <person name="Fujiwara S."/>
            <person name="Wang Z.W."/>
            <person name="Zhang Y.Q."/>
            <person name="Mitsuda N."/>
            <person name="Wang M."/>
            <person name="Liu G.H."/>
            <person name="Pecoraro L."/>
            <person name="Huang H.X."/>
            <person name="Xiao X.J."/>
            <person name="Lin M."/>
            <person name="Wu X.Y."/>
            <person name="Wu W.L."/>
            <person name="Chen Y.Y."/>
            <person name="Chang S.B."/>
            <person name="Sakamoto S."/>
            <person name="Ohme-Takagi M."/>
            <person name="Yagi M."/>
            <person name="Zeng S.J."/>
            <person name="Shen C.Y."/>
            <person name="Yeh C.M."/>
            <person name="Luo Y.B."/>
            <person name="Tsai W.C."/>
            <person name="Van de Peer Y."/>
            <person name="Liu Z.J."/>
        </authorList>
    </citation>
    <scope>NUCLEOTIDE SEQUENCE [LARGE SCALE GENOMIC DNA]</scope>
    <source>
        <strain evidence="11">cv. Shenzhen</strain>
        <tissue evidence="10">Stem</tissue>
    </source>
</reference>
<proteinExistence type="predicted"/>
<dbReference type="GO" id="GO:0003700">
    <property type="term" value="F:DNA-binding transcription factor activity"/>
    <property type="evidence" value="ECO:0007669"/>
    <property type="project" value="InterPro"/>
</dbReference>
<accession>A0A2I0AEQ7</accession>
<name>A0A2I0AEQ7_9ASPA</name>
<dbReference type="OrthoDB" id="644067at2759"/>
<keyword evidence="2" id="KW-0938">Abscisic acid signaling pathway</keyword>
<dbReference type="PANTHER" id="PTHR22952:SF433">
    <property type="entry name" value="PROTEIN FD"/>
    <property type="match status" value="1"/>
</dbReference>
<evidence type="ECO:0000256" key="3">
    <source>
        <dbReference type="ARBA" id="ARBA00023015"/>
    </source>
</evidence>
<feature type="coiled-coil region" evidence="7">
    <location>
        <begin position="195"/>
        <end position="225"/>
    </location>
</feature>
<dbReference type="SMART" id="SM00338">
    <property type="entry name" value="BRLZ"/>
    <property type="match status" value="1"/>
</dbReference>
<evidence type="ECO:0000256" key="2">
    <source>
        <dbReference type="ARBA" id="ARBA00022682"/>
    </source>
</evidence>
<evidence type="ECO:0000256" key="7">
    <source>
        <dbReference type="SAM" id="Coils"/>
    </source>
</evidence>
<feature type="region of interest" description="Disordered" evidence="8">
    <location>
        <begin position="166"/>
        <end position="191"/>
    </location>
</feature>
<evidence type="ECO:0000313" key="11">
    <source>
        <dbReference type="Proteomes" id="UP000236161"/>
    </source>
</evidence>
<feature type="region of interest" description="Disordered" evidence="8">
    <location>
        <begin position="1"/>
        <end position="30"/>
    </location>
</feature>
<feature type="region of interest" description="Disordered" evidence="8">
    <location>
        <begin position="54"/>
        <end position="74"/>
    </location>
</feature>
<keyword evidence="11" id="KW-1185">Reference proteome</keyword>
<dbReference type="InterPro" id="IPR004827">
    <property type="entry name" value="bZIP"/>
</dbReference>
<dbReference type="InterPro" id="IPR043452">
    <property type="entry name" value="BZIP46-like"/>
</dbReference>
<dbReference type="InterPro" id="IPR046347">
    <property type="entry name" value="bZIP_sf"/>
</dbReference>
<dbReference type="Proteomes" id="UP000236161">
    <property type="component" value="Unassembled WGS sequence"/>
</dbReference>
<dbReference type="GO" id="GO:0009738">
    <property type="term" value="P:abscisic acid-activated signaling pathway"/>
    <property type="evidence" value="ECO:0007669"/>
    <property type="project" value="UniProtKB-KW"/>
</dbReference>
<evidence type="ECO:0000256" key="6">
    <source>
        <dbReference type="ARBA" id="ARBA00023242"/>
    </source>
</evidence>
<protein>
    <submittedName>
        <fullName evidence="10">Protein FD</fullName>
    </submittedName>
</protein>
<dbReference type="EMBL" id="KZ451987">
    <property type="protein sequence ID" value="PKA54044.1"/>
    <property type="molecule type" value="Genomic_DNA"/>
</dbReference>
<feature type="compositionally biased region" description="Basic residues" evidence="8">
    <location>
        <begin position="63"/>
        <end position="74"/>
    </location>
</feature>
<evidence type="ECO:0000313" key="10">
    <source>
        <dbReference type="EMBL" id="PKA54044.1"/>
    </source>
</evidence>
<gene>
    <name evidence="10" type="primary">FD</name>
    <name evidence="10" type="ORF">AXF42_Ash016209</name>
</gene>
<keyword evidence="7" id="KW-0175">Coiled coil</keyword>
<dbReference type="GO" id="GO:0003677">
    <property type="term" value="F:DNA binding"/>
    <property type="evidence" value="ECO:0007669"/>
    <property type="project" value="UniProtKB-KW"/>
</dbReference>
<organism evidence="10 11">
    <name type="scientific">Apostasia shenzhenica</name>
    <dbReference type="NCBI Taxonomy" id="1088818"/>
    <lineage>
        <taxon>Eukaryota</taxon>
        <taxon>Viridiplantae</taxon>
        <taxon>Streptophyta</taxon>
        <taxon>Embryophyta</taxon>
        <taxon>Tracheophyta</taxon>
        <taxon>Spermatophyta</taxon>
        <taxon>Magnoliopsida</taxon>
        <taxon>Liliopsida</taxon>
        <taxon>Asparagales</taxon>
        <taxon>Orchidaceae</taxon>
        <taxon>Apostasioideae</taxon>
        <taxon>Apostasia</taxon>
    </lineage>
</organism>
<keyword evidence="5" id="KW-0804">Transcription</keyword>
<dbReference type="GO" id="GO:0045893">
    <property type="term" value="P:positive regulation of DNA-templated transcription"/>
    <property type="evidence" value="ECO:0007669"/>
    <property type="project" value="InterPro"/>
</dbReference>
<sequence length="241" mass="26127">MWSSDARVVATSSSSGSRSSASSSSVVPQTPCRKTMEEIWKDINLATLHDSRPVTPSLSLDPHHHHKPAGGPGHRHSFRSIILQDFLAGAFMDPPTAAAAAACSGELPQFPLPPTVLSLGNTRLFPHPHSISSNSDNCPPAANTPGCLISDAIVGSKKRLLETHPCTNGGDRRHKRMMKNRESAARSRARKQAYTNELELEVAHLAEENSKLKKQNEELRMAMAAQAPKRKALQRTSSASF</sequence>
<dbReference type="SUPFAM" id="SSF57959">
    <property type="entry name" value="Leucine zipper domain"/>
    <property type="match status" value="1"/>
</dbReference>
<keyword evidence="6" id="KW-0539">Nucleus</keyword>
<keyword evidence="4" id="KW-0238">DNA-binding</keyword>
<evidence type="ECO:0000256" key="4">
    <source>
        <dbReference type="ARBA" id="ARBA00023125"/>
    </source>
</evidence>
<dbReference type="Gene3D" id="1.20.5.170">
    <property type="match status" value="1"/>
</dbReference>
<evidence type="ECO:0000256" key="8">
    <source>
        <dbReference type="SAM" id="MobiDB-lite"/>
    </source>
</evidence>
<comment type="subcellular location">
    <subcellularLocation>
        <location evidence="1">Nucleus</location>
    </subcellularLocation>
</comment>
<feature type="domain" description="BZIP" evidence="9">
    <location>
        <begin position="170"/>
        <end position="220"/>
    </location>
</feature>
<keyword evidence="3" id="KW-0805">Transcription regulation</keyword>
<evidence type="ECO:0000256" key="1">
    <source>
        <dbReference type="ARBA" id="ARBA00004123"/>
    </source>
</evidence>
<dbReference type="PANTHER" id="PTHR22952">
    <property type="entry name" value="CAMP-RESPONSE ELEMENT BINDING PROTEIN-RELATED"/>
    <property type="match status" value="1"/>
</dbReference>
<evidence type="ECO:0000256" key="5">
    <source>
        <dbReference type="ARBA" id="ARBA00023163"/>
    </source>
</evidence>
<dbReference type="GO" id="GO:0005634">
    <property type="term" value="C:nucleus"/>
    <property type="evidence" value="ECO:0007669"/>
    <property type="project" value="UniProtKB-SubCell"/>
</dbReference>
<feature type="compositionally biased region" description="Low complexity" evidence="8">
    <location>
        <begin position="12"/>
        <end position="25"/>
    </location>
</feature>
<dbReference type="FunFam" id="1.20.5.170:FF:000036">
    <property type="entry name" value="ABSCISIC ACID-INSENSITIVE 5-like protein 2"/>
    <property type="match status" value="1"/>
</dbReference>
<dbReference type="AlphaFoldDB" id="A0A2I0AEQ7"/>
<dbReference type="CDD" id="cd14707">
    <property type="entry name" value="bZIP_plant_BZIP46"/>
    <property type="match status" value="1"/>
</dbReference>